<comment type="caution">
    <text evidence="2">The sequence shown here is derived from an EMBL/GenBank/DDBJ whole genome shotgun (WGS) entry which is preliminary data.</text>
</comment>
<feature type="compositionally biased region" description="Acidic residues" evidence="1">
    <location>
        <begin position="107"/>
        <end position="117"/>
    </location>
</feature>
<protein>
    <submittedName>
        <fullName evidence="2">Uncharacterized protein</fullName>
    </submittedName>
</protein>
<feature type="region of interest" description="Disordered" evidence="1">
    <location>
        <begin position="103"/>
        <end position="182"/>
    </location>
</feature>
<reference evidence="2" key="1">
    <citation type="submission" date="2022-11" db="EMBL/GenBank/DDBJ databases">
        <authorList>
            <person name="Petersen C."/>
        </authorList>
    </citation>
    <scope>NUCLEOTIDE SEQUENCE</scope>
    <source>
        <strain evidence="2">IBT 16849</strain>
    </source>
</reference>
<evidence type="ECO:0000313" key="2">
    <source>
        <dbReference type="EMBL" id="KAJ5206887.1"/>
    </source>
</evidence>
<sequence>MQRIRANDPDHGLSSGIAQVAGPVSMPAHTRALVSVSVHDGSATSTSARPKQHGPMYSAKWYKPPLDDRSLSKDANGMIAVREDLPGIRARVAYDIKKLSMFAGDGGSEEETLEDNEPTSFYDSHFQCGEDSTGSAHARSEKDESGDEPGDVGFLGVGSVDLNSDDVDGDVSGGDADSDVGD</sequence>
<evidence type="ECO:0000256" key="1">
    <source>
        <dbReference type="SAM" id="MobiDB-lite"/>
    </source>
</evidence>
<organism evidence="2 3">
    <name type="scientific">Penicillium cf. griseofulvum</name>
    <dbReference type="NCBI Taxonomy" id="2972120"/>
    <lineage>
        <taxon>Eukaryota</taxon>
        <taxon>Fungi</taxon>
        <taxon>Dikarya</taxon>
        <taxon>Ascomycota</taxon>
        <taxon>Pezizomycotina</taxon>
        <taxon>Eurotiomycetes</taxon>
        <taxon>Eurotiomycetidae</taxon>
        <taxon>Eurotiales</taxon>
        <taxon>Aspergillaceae</taxon>
        <taxon>Penicillium</taxon>
    </lineage>
</organism>
<feature type="region of interest" description="Disordered" evidence="1">
    <location>
        <begin position="38"/>
        <end position="72"/>
    </location>
</feature>
<name>A0A9W9MT39_9EURO</name>
<keyword evidence="3" id="KW-1185">Reference proteome</keyword>
<dbReference type="EMBL" id="JAPQKP010000002">
    <property type="protein sequence ID" value="KAJ5206887.1"/>
    <property type="molecule type" value="Genomic_DNA"/>
</dbReference>
<accession>A0A9W9MT39</accession>
<dbReference type="AlphaFoldDB" id="A0A9W9MT39"/>
<reference evidence="2" key="2">
    <citation type="journal article" date="2023" name="IMA Fungus">
        <title>Comparative genomic study of the Penicillium genus elucidates a diverse pangenome and 15 lateral gene transfer events.</title>
        <authorList>
            <person name="Petersen C."/>
            <person name="Sorensen T."/>
            <person name="Nielsen M.R."/>
            <person name="Sondergaard T.E."/>
            <person name="Sorensen J.L."/>
            <person name="Fitzpatrick D.A."/>
            <person name="Frisvad J.C."/>
            <person name="Nielsen K.L."/>
        </authorList>
    </citation>
    <scope>NUCLEOTIDE SEQUENCE</scope>
    <source>
        <strain evidence="2">IBT 16849</strain>
    </source>
</reference>
<evidence type="ECO:0000313" key="3">
    <source>
        <dbReference type="Proteomes" id="UP001150879"/>
    </source>
</evidence>
<dbReference type="Proteomes" id="UP001150879">
    <property type="component" value="Unassembled WGS sequence"/>
</dbReference>
<proteinExistence type="predicted"/>
<gene>
    <name evidence="2" type="ORF">N7472_003335</name>
</gene>